<dbReference type="EMBL" id="CALNXK010000113">
    <property type="protein sequence ID" value="CAH3159113.1"/>
    <property type="molecule type" value="Genomic_DNA"/>
</dbReference>
<dbReference type="PANTHER" id="PTHR46177:SF1">
    <property type="entry name" value="INTEGRASE CATALYTIC DOMAIN-CONTAINING PROTEIN"/>
    <property type="match status" value="1"/>
</dbReference>
<evidence type="ECO:0000313" key="1">
    <source>
        <dbReference type="EMBL" id="CAH3159113.1"/>
    </source>
</evidence>
<reference evidence="1 2" key="1">
    <citation type="submission" date="2022-05" db="EMBL/GenBank/DDBJ databases">
        <authorList>
            <consortium name="Genoscope - CEA"/>
            <person name="William W."/>
        </authorList>
    </citation>
    <scope>NUCLEOTIDE SEQUENCE [LARGE SCALE GENOMIC DNA]</scope>
</reference>
<dbReference type="Proteomes" id="UP001159405">
    <property type="component" value="Unassembled WGS sequence"/>
</dbReference>
<accession>A0ABN8QCL0</accession>
<evidence type="ECO:0000313" key="2">
    <source>
        <dbReference type="Proteomes" id="UP001159405"/>
    </source>
</evidence>
<proteinExistence type="predicted"/>
<sequence length="133" mass="15264">MNQKLRTEHNILVLHHLIHNMMAELDPEGLKARNLQRKGKKAKGHFSSEGVIWRVSLDGHDPLCGYRNSRFPLGVYGFYGCIDTFSHKVLFLFLCYSNSNPIIVGRMYPQYLLETEVTETENGHNTCIPFEPA</sequence>
<name>A0ABN8QCL0_9CNID</name>
<evidence type="ECO:0008006" key="3">
    <source>
        <dbReference type="Google" id="ProtNLM"/>
    </source>
</evidence>
<gene>
    <name evidence="1" type="ORF">PLOB_00003468</name>
</gene>
<dbReference type="PANTHER" id="PTHR46177">
    <property type="entry name" value="INTEGRASE CATALYTIC DOMAIN-CONTAINING PROTEIN"/>
    <property type="match status" value="1"/>
</dbReference>
<comment type="caution">
    <text evidence="1">The sequence shown here is derived from an EMBL/GenBank/DDBJ whole genome shotgun (WGS) entry which is preliminary data.</text>
</comment>
<keyword evidence="2" id="KW-1185">Reference proteome</keyword>
<organism evidence="1 2">
    <name type="scientific">Porites lobata</name>
    <dbReference type="NCBI Taxonomy" id="104759"/>
    <lineage>
        <taxon>Eukaryota</taxon>
        <taxon>Metazoa</taxon>
        <taxon>Cnidaria</taxon>
        <taxon>Anthozoa</taxon>
        <taxon>Hexacorallia</taxon>
        <taxon>Scleractinia</taxon>
        <taxon>Fungiina</taxon>
        <taxon>Poritidae</taxon>
        <taxon>Porites</taxon>
    </lineage>
</organism>
<protein>
    <recommendedName>
        <fullName evidence="3">Transposase</fullName>
    </recommendedName>
</protein>